<evidence type="ECO:0000313" key="2">
    <source>
        <dbReference type="Proteomes" id="UP001056120"/>
    </source>
</evidence>
<reference evidence="2" key="1">
    <citation type="journal article" date="2022" name="Mol. Ecol. Resour.">
        <title>The genomes of chicory, endive, great burdock and yacon provide insights into Asteraceae palaeo-polyploidization history and plant inulin production.</title>
        <authorList>
            <person name="Fan W."/>
            <person name="Wang S."/>
            <person name="Wang H."/>
            <person name="Wang A."/>
            <person name="Jiang F."/>
            <person name="Liu H."/>
            <person name="Zhao H."/>
            <person name="Xu D."/>
            <person name="Zhang Y."/>
        </authorList>
    </citation>
    <scope>NUCLEOTIDE SEQUENCE [LARGE SCALE GENOMIC DNA]</scope>
    <source>
        <strain evidence="2">cv. Yunnan</strain>
    </source>
</reference>
<dbReference type="Proteomes" id="UP001056120">
    <property type="component" value="Linkage Group LG26"/>
</dbReference>
<proteinExistence type="predicted"/>
<comment type="caution">
    <text evidence="1">The sequence shown here is derived from an EMBL/GenBank/DDBJ whole genome shotgun (WGS) entry which is preliminary data.</text>
</comment>
<accession>A0ACB8ZBE6</accession>
<reference evidence="1 2" key="2">
    <citation type="journal article" date="2022" name="Mol. Ecol. Resour.">
        <title>The genomes of chicory, endive, great burdock and yacon provide insights into Asteraceae paleo-polyploidization history and plant inulin production.</title>
        <authorList>
            <person name="Fan W."/>
            <person name="Wang S."/>
            <person name="Wang H."/>
            <person name="Wang A."/>
            <person name="Jiang F."/>
            <person name="Liu H."/>
            <person name="Zhao H."/>
            <person name="Xu D."/>
            <person name="Zhang Y."/>
        </authorList>
    </citation>
    <scope>NUCLEOTIDE SEQUENCE [LARGE SCALE GENOMIC DNA]</scope>
    <source>
        <strain evidence="2">cv. Yunnan</strain>
        <tissue evidence="1">Leaves</tissue>
    </source>
</reference>
<evidence type="ECO:0000313" key="1">
    <source>
        <dbReference type="EMBL" id="KAI3694668.1"/>
    </source>
</evidence>
<keyword evidence="2" id="KW-1185">Reference proteome</keyword>
<name>A0ACB8ZBE6_9ASTR</name>
<dbReference type="EMBL" id="CM042043">
    <property type="protein sequence ID" value="KAI3694668.1"/>
    <property type="molecule type" value="Genomic_DNA"/>
</dbReference>
<organism evidence="1 2">
    <name type="scientific">Smallanthus sonchifolius</name>
    <dbReference type="NCBI Taxonomy" id="185202"/>
    <lineage>
        <taxon>Eukaryota</taxon>
        <taxon>Viridiplantae</taxon>
        <taxon>Streptophyta</taxon>
        <taxon>Embryophyta</taxon>
        <taxon>Tracheophyta</taxon>
        <taxon>Spermatophyta</taxon>
        <taxon>Magnoliopsida</taxon>
        <taxon>eudicotyledons</taxon>
        <taxon>Gunneridae</taxon>
        <taxon>Pentapetalae</taxon>
        <taxon>asterids</taxon>
        <taxon>campanulids</taxon>
        <taxon>Asterales</taxon>
        <taxon>Asteraceae</taxon>
        <taxon>Asteroideae</taxon>
        <taxon>Heliantheae alliance</taxon>
        <taxon>Millerieae</taxon>
        <taxon>Smallanthus</taxon>
    </lineage>
</organism>
<sequence>MEEWNEYENNNLARHNDRLGIKVKFFGIFLTISFIFFFCNVRLLLVSVRSVCFFDLNFRGAPVEDLCLDFTLLDFAQLGRKQDLLIFAKNESHDVAEIFDTGPISFLPQKLWLVQPISKEVDPRGCISTYNSAANLGTAPFDAIFGVFAAVLHMGNIEFAKGKEMDSSTSKDEKSWFHLKTTAELFM</sequence>
<protein>
    <submittedName>
        <fullName evidence="1">Uncharacterized protein</fullName>
    </submittedName>
</protein>
<gene>
    <name evidence="1" type="ORF">L1987_77636</name>
</gene>